<name>A0AAN9XHM6_PSOTE</name>
<proteinExistence type="predicted"/>
<dbReference type="InterPro" id="IPR036163">
    <property type="entry name" value="HMA_dom_sf"/>
</dbReference>
<dbReference type="SUPFAM" id="SSF55008">
    <property type="entry name" value="HMA, heavy metal-associated domain"/>
    <property type="match status" value="2"/>
</dbReference>
<dbReference type="CDD" id="cd00371">
    <property type="entry name" value="HMA"/>
    <property type="match status" value="2"/>
</dbReference>
<dbReference type="EMBL" id="JAYMYS010000005">
    <property type="protein sequence ID" value="KAK7392451.1"/>
    <property type="molecule type" value="Genomic_DNA"/>
</dbReference>
<feature type="compositionally biased region" description="Basic and acidic residues" evidence="1">
    <location>
        <begin position="245"/>
        <end position="299"/>
    </location>
</feature>
<feature type="compositionally biased region" description="Basic and acidic residues" evidence="1">
    <location>
        <begin position="56"/>
        <end position="80"/>
    </location>
</feature>
<feature type="domain" description="HMA" evidence="2">
    <location>
        <begin position="182"/>
        <end position="253"/>
    </location>
</feature>
<feature type="domain" description="HMA" evidence="2">
    <location>
        <begin position="81"/>
        <end position="144"/>
    </location>
</feature>
<dbReference type="GO" id="GO:0046872">
    <property type="term" value="F:metal ion binding"/>
    <property type="evidence" value="ECO:0007669"/>
    <property type="project" value="InterPro"/>
</dbReference>
<dbReference type="Pfam" id="PF00403">
    <property type="entry name" value="HMA"/>
    <property type="match status" value="2"/>
</dbReference>
<comment type="caution">
    <text evidence="3">The sequence shown here is derived from an EMBL/GenBank/DDBJ whole genome shotgun (WGS) entry which is preliminary data.</text>
</comment>
<accession>A0AAN9XHM6</accession>
<evidence type="ECO:0000313" key="3">
    <source>
        <dbReference type="EMBL" id="KAK7392451.1"/>
    </source>
</evidence>
<sequence length="401" mass="45045">MRHFVWLVIVRSKFDESRVTKQSFVKTSRKSYLSYPIDHNNHNSICHTLLPKYQMGEEKEQPKNETEKKPQDGGAKKDDGPAPVVYKLDLHCEGCVKKIKRTARHFQGVTTVKADLSTNKVTVTGTMDAEKLRDKIAERTKKKVEIISAPPKKEAPAAEKPPEKKAEEKKPEEKKSEEKPKESTVVLKIKLHCDGCIAKIRRIILKFKGVTSVNIDGSKDLVTVKGTMDVKEMVPYLNEKLKRNVEVVPPKKDDDKKEKEGGGGEKKEKADGGDKKEKDGSSEKKQKEEGGGEKKEKDSASAAAAAAAPKVEVNQMEYMYRMAPPSYWHDAPSFSYHDGHFPGQTSHAMEFPPAYPINRYAEPGFVNHGYPMQPPPQFYMNPHAPPPQMFSDENPNACSIM</sequence>
<dbReference type="InterPro" id="IPR006121">
    <property type="entry name" value="HMA_dom"/>
</dbReference>
<feature type="compositionally biased region" description="Basic and acidic residues" evidence="1">
    <location>
        <begin position="146"/>
        <end position="182"/>
    </location>
</feature>
<feature type="region of interest" description="Disordered" evidence="1">
    <location>
        <begin position="146"/>
        <end position="183"/>
    </location>
</feature>
<dbReference type="InterPro" id="IPR044594">
    <property type="entry name" value="HIPP01/3/5/6"/>
</dbReference>
<dbReference type="PANTHER" id="PTHR46413:SF14">
    <property type="entry name" value="HEAVY METAL-ASSOCIATED DOMAIN PROTEIN"/>
    <property type="match status" value="1"/>
</dbReference>
<evidence type="ECO:0000259" key="2">
    <source>
        <dbReference type="PROSITE" id="PS50846"/>
    </source>
</evidence>
<dbReference type="PANTHER" id="PTHR46413">
    <property type="entry name" value="HEAVY METAL-ASSOCIATED ISOPRENYLATED PLANT PROTEIN 6"/>
    <property type="match status" value="1"/>
</dbReference>
<feature type="region of interest" description="Disordered" evidence="1">
    <location>
        <begin position="56"/>
        <end position="82"/>
    </location>
</feature>
<evidence type="ECO:0000256" key="1">
    <source>
        <dbReference type="SAM" id="MobiDB-lite"/>
    </source>
</evidence>
<dbReference type="Gene3D" id="3.30.70.100">
    <property type="match status" value="2"/>
</dbReference>
<dbReference type="AlphaFoldDB" id="A0AAN9XHM6"/>
<dbReference type="Proteomes" id="UP001386955">
    <property type="component" value="Unassembled WGS sequence"/>
</dbReference>
<reference evidence="3 4" key="1">
    <citation type="submission" date="2024-01" db="EMBL/GenBank/DDBJ databases">
        <title>The genomes of 5 underutilized Papilionoideae crops provide insights into root nodulation and disease resistanc.</title>
        <authorList>
            <person name="Jiang F."/>
        </authorList>
    </citation>
    <scope>NUCLEOTIDE SEQUENCE [LARGE SCALE GENOMIC DNA]</scope>
    <source>
        <strain evidence="3">DUOXIRENSHENG_FW03</strain>
        <tissue evidence="3">Leaves</tissue>
    </source>
</reference>
<protein>
    <recommendedName>
        <fullName evidence="2">HMA domain-containing protein</fullName>
    </recommendedName>
</protein>
<feature type="region of interest" description="Disordered" evidence="1">
    <location>
        <begin position="245"/>
        <end position="308"/>
    </location>
</feature>
<dbReference type="PROSITE" id="PS50846">
    <property type="entry name" value="HMA_2"/>
    <property type="match status" value="2"/>
</dbReference>
<keyword evidence="4" id="KW-1185">Reference proteome</keyword>
<gene>
    <name evidence="3" type="ORF">VNO78_20890</name>
</gene>
<evidence type="ECO:0000313" key="4">
    <source>
        <dbReference type="Proteomes" id="UP001386955"/>
    </source>
</evidence>
<organism evidence="3 4">
    <name type="scientific">Psophocarpus tetragonolobus</name>
    <name type="common">Winged bean</name>
    <name type="synonym">Dolichos tetragonolobus</name>
    <dbReference type="NCBI Taxonomy" id="3891"/>
    <lineage>
        <taxon>Eukaryota</taxon>
        <taxon>Viridiplantae</taxon>
        <taxon>Streptophyta</taxon>
        <taxon>Embryophyta</taxon>
        <taxon>Tracheophyta</taxon>
        <taxon>Spermatophyta</taxon>
        <taxon>Magnoliopsida</taxon>
        <taxon>eudicotyledons</taxon>
        <taxon>Gunneridae</taxon>
        <taxon>Pentapetalae</taxon>
        <taxon>rosids</taxon>
        <taxon>fabids</taxon>
        <taxon>Fabales</taxon>
        <taxon>Fabaceae</taxon>
        <taxon>Papilionoideae</taxon>
        <taxon>50 kb inversion clade</taxon>
        <taxon>NPAAA clade</taxon>
        <taxon>indigoferoid/millettioid clade</taxon>
        <taxon>Phaseoleae</taxon>
        <taxon>Psophocarpus</taxon>
    </lineage>
</organism>